<keyword evidence="1" id="KW-0472">Membrane</keyword>
<name>A0A512PNB8_9LACO</name>
<evidence type="ECO:0000256" key="1">
    <source>
        <dbReference type="SAM" id="Phobius"/>
    </source>
</evidence>
<dbReference type="AlphaFoldDB" id="A0A512PNB8"/>
<dbReference type="RefSeq" id="WP_146985992.1">
    <property type="nucleotide sequence ID" value="NZ_BKAM01000028.1"/>
</dbReference>
<feature type="transmembrane region" description="Helical" evidence="1">
    <location>
        <begin position="31"/>
        <end position="48"/>
    </location>
</feature>
<sequence>MRILVTAASIISLIFCLGAMAFLATGNNSVAFILLMIGLVMMIVNIFFSRSVNKPKR</sequence>
<evidence type="ECO:0000313" key="3">
    <source>
        <dbReference type="Proteomes" id="UP000321569"/>
    </source>
</evidence>
<accession>A0A512PNB8</accession>
<dbReference type="Proteomes" id="UP000321569">
    <property type="component" value="Unassembled WGS sequence"/>
</dbReference>
<protein>
    <submittedName>
        <fullName evidence="2">Uncharacterized protein</fullName>
    </submittedName>
</protein>
<organism evidence="2 3">
    <name type="scientific">Lentilactobacillus rapi</name>
    <dbReference type="NCBI Taxonomy" id="481723"/>
    <lineage>
        <taxon>Bacteria</taxon>
        <taxon>Bacillati</taxon>
        <taxon>Bacillota</taxon>
        <taxon>Bacilli</taxon>
        <taxon>Lactobacillales</taxon>
        <taxon>Lactobacillaceae</taxon>
        <taxon>Lentilactobacillus</taxon>
    </lineage>
</organism>
<evidence type="ECO:0000313" key="2">
    <source>
        <dbReference type="EMBL" id="GEP72684.1"/>
    </source>
</evidence>
<gene>
    <name evidence="2" type="ORF">LRA02_15520</name>
</gene>
<dbReference type="EMBL" id="BKAM01000028">
    <property type="protein sequence ID" value="GEP72684.1"/>
    <property type="molecule type" value="Genomic_DNA"/>
</dbReference>
<keyword evidence="1" id="KW-0812">Transmembrane</keyword>
<reference evidence="2 3" key="1">
    <citation type="submission" date="2019-07" db="EMBL/GenBank/DDBJ databases">
        <title>Whole genome shotgun sequence of Lactobacillus rapi NBRC 109618.</title>
        <authorList>
            <person name="Hosoyama A."/>
            <person name="Uohara A."/>
            <person name="Ohji S."/>
            <person name="Ichikawa N."/>
        </authorList>
    </citation>
    <scope>NUCLEOTIDE SEQUENCE [LARGE SCALE GENOMIC DNA]</scope>
    <source>
        <strain evidence="2 3">NBRC 109618</strain>
    </source>
</reference>
<proteinExistence type="predicted"/>
<dbReference type="OrthoDB" id="9917171at2"/>
<comment type="caution">
    <text evidence="2">The sequence shown here is derived from an EMBL/GenBank/DDBJ whole genome shotgun (WGS) entry which is preliminary data.</text>
</comment>
<keyword evidence="1" id="KW-1133">Transmembrane helix</keyword>